<reference evidence="2 3" key="1">
    <citation type="submission" date="2020-02" db="EMBL/GenBank/DDBJ databases">
        <title>Paenibacillus sp. nov., isolated from rhizosphere soil of tomato.</title>
        <authorList>
            <person name="Weon H.-Y."/>
            <person name="Lee S.A."/>
        </authorList>
    </citation>
    <scope>NUCLEOTIDE SEQUENCE [LARGE SCALE GENOMIC DNA]</scope>
    <source>
        <strain evidence="2 3">14171R-81</strain>
    </source>
</reference>
<dbReference type="RefSeq" id="WP_162639241.1">
    <property type="nucleotide sequence ID" value="NZ_CP048286.1"/>
</dbReference>
<evidence type="ECO:0000313" key="2">
    <source>
        <dbReference type="EMBL" id="QHW30505.1"/>
    </source>
</evidence>
<dbReference type="SUPFAM" id="SSF53474">
    <property type="entry name" value="alpha/beta-Hydrolases"/>
    <property type="match status" value="1"/>
</dbReference>
<dbReference type="Pfam" id="PF12697">
    <property type="entry name" value="Abhydrolase_6"/>
    <property type="match status" value="1"/>
</dbReference>
<proteinExistence type="predicted"/>
<evidence type="ECO:0000259" key="1">
    <source>
        <dbReference type="Pfam" id="PF12697"/>
    </source>
</evidence>
<dbReference type="InterPro" id="IPR050471">
    <property type="entry name" value="AB_hydrolase"/>
</dbReference>
<dbReference type="PANTHER" id="PTHR43433">
    <property type="entry name" value="HYDROLASE, ALPHA/BETA FOLD FAMILY PROTEIN"/>
    <property type="match status" value="1"/>
</dbReference>
<dbReference type="KEGG" id="prz:GZH47_06335"/>
<dbReference type="Proteomes" id="UP000479114">
    <property type="component" value="Chromosome"/>
</dbReference>
<name>A0A6C0NWC2_9BACL</name>
<keyword evidence="2" id="KW-0378">Hydrolase</keyword>
<accession>A0A6C0NWC2</accession>
<protein>
    <submittedName>
        <fullName evidence="2">Alpha/beta hydrolase</fullName>
    </submittedName>
</protein>
<feature type="domain" description="AB hydrolase-1" evidence="1">
    <location>
        <begin position="31"/>
        <end position="265"/>
    </location>
</feature>
<gene>
    <name evidence="2" type="ORF">GZH47_06335</name>
</gene>
<dbReference type="AlphaFoldDB" id="A0A6C0NWC2"/>
<sequence>MDNQQTYTTDYVTSKDGTKIGYRRQGRGPGLVILHGGMQAAQNFTGLAAELANEFTLYIPDRRGRGLSGPCGENYGLQKECEDLEALLVKTGACYVFGLSSGAVIALYGTLHLPAIRKAALYEPPFEAGPVLNTFIQRYEREIADGKIASALITVLKGLSLSPLLNAIPRFLLQPLFNLSMLRDGKGKQDDVPLKALVPTFHYDNVLVQETEGTLASYANVRTKILLMGGGKSPAFLISVLRKLAEVLPRARSIDFPSLDHSGPDDGGKPAMVAAQLRRFFHESD</sequence>
<dbReference type="EMBL" id="CP048286">
    <property type="protein sequence ID" value="QHW30505.1"/>
    <property type="molecule type" value="Genomic_DNA"/>
</dbReference>
<evidence type="ECO:0000313" key="3">
    <source>
        <dbReference type="Proteomes" id="UP000479114"/>
    </source>
</evidence>
<dbReference type="InterPro" id="IPR029058">
    <property type="entry name" value="AB_hydrolase_fold"/>
</dbReference>
<dbReference type="GO" id="GO:0004806">
    <property type="term" value="F:triacylglycerol lipase activity"/>
    <property type="evidence" value="ECO:0007669"/>
    <property type="project" value="TreeGrafter"/>
</dbReference>
<keyword evidence="3" id="KW-1185">Reference proteome</keyword>
<organism evidence="2 3">
    <name type="scientific">Paenibacillus rhizovicinus</name>
    <dbReference type="NCBI Taxonomy" id="2704463"/>
    <lineage>
        <taxon>Bacteria</taxon>
        <taxon>Bacillati</taxon>
        <taxon>Bacillota</taxon>
        <taxon>Bacilli</taxon>
        <taxon>Bacillales</taxon>
        <taxon>Paenibacillaceae</taxon>
        <taxon>Paenibacillus</taxon>
    </lineage>
</organism>
<dbReference type="GO" id="GO:0046503">
    <property type="term" value="P:glycerolipid catabolic process"/>
    <property type="evidence" value="ECO:0007669"/>
    <property type="project" value="TreeGrafter"/>
</dbReference>
<dbReference type="PANTHER" id="PTHR43433:SF5">
    <property type="entry name" value="AB HYDROLASE-1 DOMAIN-CONTAINING PROTEIN"/>
    <property type="match status" value="1"/>
</dbReference>
<dbReference type="Gene3D" id="3.40.50.1820">
    <property type="entry name" value="alpha/beta hydrolase"/>
    <property type="match status" value="1"/>
</dbReference>
<dbReference type="InterPro" id="IPR000073">
    <property type="entry name" value="AB_hydrolase_1"/>
</dbReference>